<evidence type="ECO:0000313" key="3">
    <source>
        <dbReference type="Proteomes" id="UP000240717"/>
    </source>
</evidence>
<dbReference type="SUPFAM" id="SSF55729">
    <property type="entry name" value="Acyl-CoA N-acyltransferases (Nat)"/>
    <property type="match status" value="1"/>
</dbReference>
<proteinExistence type="predicted"/>
<dbReference type="EMBL" id="PZEV01000044">
    <property type="protein sequence ID" value="PTI49934.1"/>
    <property type="molecule type" value="Genomic_DNA"/>
</dbReference>
<dbReference type="PROSITE" id="PS51186">
    <property type="entry name" value="GNAT"/>
    <property type="match status" value="1"/>
</dbReference>
<reference evidence="2 3" key="1">
    <citation type="journal article" date="2016" name="Front. Microbiol.">
        <title>Comprehensive Phylogenetic Analysis of Bovine Non-aureus Staphylococci Species Based on Whole-Genome Sequencing.</title>
        <authorList>
            <person name="Naushad S."/>
            <person name="Barkema H.W."/>
            <person name="Luby C."/>
            <person name="Condas L.A."/>
            <person name="Nobrega D.B."/>
            <person name="Carson D.A."/>
            <person name="De Buck J."/>
        </authorList>
    </citation>
    <scope>NUCLEOTIDE SEQUENCE [LARGE SCALE GENOMIC DNA]</scope>
    <source>
        <strain evidence="2 3">SNUC 2993</strain>
    </source>
</reference>
<evidence type="ECO:0000313" key="2">
    <source>
        <dbReference type="EMBL" id="PTI49934.1"/>
    </source>
</evidence>
<name>A0A2T4PY75_STAWA</name>
<dbReference type="InterPro" id="IPR000182">
    <property type="entry name" value="GNAT_dom"/>
</dbReference>
<dbReference type="RefSeq" id="WP_002451935.1">
    <property type="nucleotide sequence ID" value="NZ_CP054017.1"/>
</dbReference>
<evidence type="ECO:0000259" key="1">
    <source>
        <dbReference type="PROSITE" id="PS51186"/>
    </source>
</evidence>
<accession>A0A2T4PY75</accession>
<dbReference type="STRING" id="1194526.A284_11015"/>
<keyword evidence="2" id="KW-0808">Transferase</keyword>
<dbReference type="GO" id="GO:0016747">
    <property type="term" value="F:acyltransferase activity, transferring groups other than amino-acyl groups"/>
    <property type="evidence" value="ECO:0007669"/>
    <property type="project" value="InterPro"/>
</dbReference>
<dbReference type="CDD" id="cd04301">
    <property type="entry name" value="NAT_SF"/>
    <property type="match status" value="1"/>
</dbReference>
<dbReference type="Pfam" id="PF00583">
    <property type="entry name" value="Acetyltransf_1"/>
    <property type="match status" value="1"/>
</dbReference>
<sequence length="154" mass="17711">MEIKAYQPQFFEAVQSIQLSEEDSRYTKTPLENLESAKTNENRYPTLVMEGQQCVAFFTLHEGDGPAPYSTNPKAIFFRSFTVDARYRGKGVGKHVIHQLSTYIKHFYPHINEIVLTVNIDNPRAIHLYEQAGYYHIGESTMIGKPVYVMSYPL</sequence>
<feature type="domain" description="N-acetyltransferase" evidence="1">
    <location>
        <begin position="1"/>
        <end position="154"/>
    </location>
</feature>
<dbReference type="InterPro" id="IPR016181">
    <property type="entry name" value="Acyl_CoA_acyltransferase"/>
</dbReference>
<dbReference type="Proteomes" id="UP000240717">
    <property type="component" value="Unassembled WGS sequence"/>
</dbReference>
<organism evidence="2 3">
    <name type="scientific">Staphylococcus warneri</name>
    <dbReference type="NCBI Taxonomy" id="1292"/>
    <lineage>
        <taxon>Bacteria</taxon>
        <taxon>Bacillati</taxon>
        <taxon>Bacillota</taxon>
        <taxon>Bacilli</taxon>
        <taxon>Bacillales</taxon>
        <taxon>Staphylococcaceae</taxon>
        <taxon>Staphylococcus</taxon>
    </lineage>
</organism>
<protein>
    <submittedName>
        <fullName evidence="2">N-acetyltransferase</fullName>
    </submittedName>
</protein>
<dbReference type="Gene3D" id="3.40.630.30">
    <property type="match status" value="1"/>
</dbReference>
<dbReference type="AlphaFoldDB" id="A0A2T4PY75"/>
<gene>
    <name evidence="2" type="ORF">BU085_10795</name>
</gene>
<comment type="caution">
    <text evidence="2">The sequence shown here is derived from an EMBL/GenBank/DDBJ whole genome shotgun (WGS) entry which is preliminary data.</text>
</comment>